<gene>
    <name evidence="4" type="ORF">HGI30_03870</name>
</gene>
<evidence type="ECO:0000259" key="3">
    <source>
        <dbReference type="Pfam" id="PF26353"/>
    </source>
</evidence>
<dbReference type="AlphaFoldDB" id="A0A6H2GTR0"/>
<reference evidence="4 5" key="1">
    <citation type="submission" date="2020-04" db="EMBL/GenBank/DDBJ databases">
        <title>Novel Paenibacillus strain UniB2 isolated from commercial digestive syrup.</title>
        <authorList>
            <person name="Thorat V."/>
            <person name="Kirdat K."/>
            <person name="Tiwarekar B."/>
            <person name="Yadav A."/>
        </authorList>
    </citation>
    <scope>NUCLEOTIDE SEQUENCE [LARGE SCALE GENOMIC DNA]</scope>
    <source>
        <strain evidence="4 5">UniB2</strain>
    </source>
</reference>
<protein>
    <submittedName>
        <fullName evidence="4">DUF4362 domain-containing protein</fullName>
    </submittedName>
</protein>
<name>A0A6H2GTR0_9BACL</name>
<evidence type="ECO:0000256" key="1">
    <source>
        <dbReference type="SAM" id="MobiDB-lite"/>
    </source>
</evidence>
<evidence type="ECO:0000313" key="5">
    <source>
        <dbReference type="Proteomes" id="UP000502136"/>
    </source>
</evidence>
<keyword evidence="5" id="KW-1185">Reference proteome</keyword>
<dbReference type="Proteomes" id="UP000502136">
    <property type="component" value="Chromosome"/>
</dbReference>
<proteinExistence type="predicted"/>
<feature type="region of interest" description="Disordered" evidence="1">
    <location>
        <begin position="28"/>
        <end position="53"/>
    </location>
</feature>
<feature type="chain" id="PRO_5038620063" evidence="2">
    <location>
        <begin position="31"/>
        <end position="300"/>
    </location>
</feature>
<sequence length="300" mass="31861">MKRRRKPRALALLLLAVLLAGGCSSGSALSSGSGAPTPSVSEAPASSGDPAAAEPQWEALALPEQGRAAFVSRSLRFGGVNPAPLALFEEGGQVRAFEEAIRSSERIEGILDVAEPDFDLVLQSEGGARKAYHLWLPLGGAKTEGMKGMAMEAANTHTGYTISATAAKQLAELVLSQGYTSEQAARNGDVVFGPGRQFNEDVWQAFVEKVGRGEQASVQVTSFTIEGDPIFENLSHVEGTIRYQKDTRFDGFGSREHPRVDFCKRLEEGEAGEDKVYSLAECGEEVSPFLLRLAGAGGGN</sequence>
<dbReference type="KEGG" id="palr:HGI30_03870"/>
<feature type="signal peptide" evidence="2">
    <location>
        <begin position="1"/>
        <end position="30"/>
    </location>
</feature>
<dbReference type="EMBL" id="CP051428">
    <property type="protein sequence ID" value="QJC50787.1"/>
    <property type="molecule type" value="Genomic_DNA"/>
</dbReference>
<evidence type="ECO:0000256" key="2">
    <source>
        <dbReference type="SAM" id="SignalP"/>
    </source>
</evidence>
<dbReference type="Pfam" id="PF14275">
    <property type="entry name" value="DUF4362"/>
    <property type="match status" value="1"/>
</dbReference>
<evidence type="ECO:0000313" key="4">
    <source>
        <dbReference type="EMBL" id="QJC50787.1"/>
    </source>
</evidence>
<dbReference type="InterPro" id="IPR025372">
    <property type="entry name" value="DUF4362"/>
</dbReference>
<dbReference type="RefSeq" id="WP_168906442.1">
    <property type="nucleotide sequence ID" value="NZ_CP051428.1"/>
</dbReference>
<dbReference type="Pfam" id="PF26353">
    <property type="entry name" value="YhfM"/>
    <property type="match status" value="1"/>
</dbReference>
<organism evidence="4 5">
    <name type="scientific">Paenibacillus albicereus</name>
    <dbReference type="NCBI Taxonomy" id="2726185"/>
    <lineage>
        <taxon>Bacteria</taxon>
        <taxon>Bacillati</taxon>
        <taxon>Bacillota</taxon>
        <taxon>Bacilli</taxon>
        <taxon>Bacillales</taxon>
        <taxon>Paenibacillaceae</taxon>
        <taxon>Paenibacillus</taxon>
    </lineage>
</organism>
<accession>A0A6H2GTR0</accession>
<dbReference type="InterPro" id="IPR058780">
    <property type="entry name" value="YhfM-like_dom"/>
</dbReference>
<dbReference type="PROSITE" id="PS51257">
    <property type="entry name" value="PROKAR_LIPOPROTEIN"/>
    <property type="match status" value="1"/>
</dbReference>
<keyword evidence="2" id="KW-0732">Signal</keyword>
<feature type="domain" description="YhfM-like" evidence="3">
    <location>
        <begin position="89"/>
        <end position="174"/>
    </location>
</feature>